<evidence type="ECO:0000256" key="5">
    <source>
        <dbReference type="ARBA" id="ARBA00023098"/>
    </source>
</evidence>
<feature type="active site" description="Nucleophile" evidence="6">
    <location>
        <position position="452"/>
    </location>
</feature>
<reference evidence="9" key="1">
    <citation type="submission" date="2023-07" db="EMBL/GenBank/DDBJ databases">
        <title>A collection of bacterial strains from the Burkholderia cepacia Research Laboratory and Repository.</title>
        <authorList>
            <person name="Lipuma J."/>
            <person name="Spilker T."/>
            <person name="Caverly L."/>
        </authorList>
    </citation>
    <scope>NUCLEOTIDE SEQUENCE</scope>
    <source>
        <strain evidence="9">AU44268</strain>
    </source>
</reference>
<keyword evidence="2" id="KW-0285">Flavoprotein</keyword>
<feature type="region of interest" description="Disordered" evidence="7">
    <location>
        <begin position="750"/>
        <end position="789"/>
    </location>
</feature>
<dbReference type="RefSeq" id="WP_301788925.1">
    <property type="nucleotide sequence ID" value="NZ_JAUJRV010000050.1"/>
</dbReference>
<dbReference type="InterPro" id="IPR016156">
    <property type="entry name" value="FAD/NAD-linked_Rdtase_dimer_sf"/>
</dbReference>
<dbReference type="PRINTS" id="PR00368">
    <property type="entry name" value="FADPNR"/>
</dbReference>
<dbReference type="GO" id="GO:0016042">
    <property type="term" value="P:lipid catabolic process"/>
    <property type="evidence" value="ECO:0007669"/>
    <property type="project" value="UniProtKB-UniRule"/>
</dbReference>
<evidence type="ECO:0000256" key="7">
    <source>
        <dbReference type="SAM" id="MobiDB-lite"/>
    </source>
</evidence>
<gene>
    <name evidence="9" type="ORF">QZM33_32220</name>
</gene>
<evidence type="ECO:0000259" key="8">
    <source>
        <dbReference type="PROSITE" id="PS51635"/>
    </source>
</evidence>
<evidence type="ECO:0000256" key="4">
    <source>
        <dbReference type="ARBA" id="ARBA00023002"/>
    </source>
</evidence>
<organism evidence="9 10">
    <name type="scientific">Burkholderia vietnamiensis</name>
    <dbReference type="NCBI Taxonomy" id="60552"/>
    <lineage>
        <taxon>Bacteria</taxon>
        <taxon>Pseudomonadati</taxon>
        <taxon>Pseudomonadota</taxon>
        <taxon>Betaproteobacteria</taxon>
        <taxon>Burkholderiales</taxon>
        <taxon>Burkholderiaceae</taxon>
        <taxon>Burkholderia</taxon>
        <taxon>Burkholderia cepacia complex</taxon>
    </lineage>
</organism>
<feature type="short sequence motif" description="GXSXG" evidence="6">
    <location>
        <begin position="450"/>
        <end position="454"/>
    </location>
</feature>
<keyword evidence="3" id="KW-0274">FAD</keyword>
<evidence type="ECO:0000256" key="2">
    <source>
        <dbReference type="ARBA" id="ARBA00022630"/>
    </source>
</evidence>
<keyword evidence="6" id="KW-0442">Lipid degradation</keyword>
<dbReference type="InterPro" id="IPR021095">
    <property type="entry name" value="DUF3734"/>
</dbReference>
<comment type="caution">
    <text evidence="9">The sequence shown here is derived from an EMBL/GenBank/DDBJ whole genome shotgun (WGS) entry which is preliminary data.</text>
</comment>
<dbReference type="InterPro" id="IPR002641">
    <property type="entry name" value="PNPLA_dom"/>
</dbReference>
<dbReference type="EMBL" id="JAUJRV010000050">
    <property type="protein sequence ID" value="MDN7799601.1"/>
    <property type="molecule type" value="Genomic_DNA"/>
</dbReference>
<evidence type="ECO:0000256" key="3">
    <source>
        <dbReference type="ARBA" id="ARBA00022827"/>
    </source>
</evidence>
<evidence type="ECO:0000256" key="1">
    <source>
        <dbReference type="ARBA" id="ARBA00001974"/>
    </source>
</evidence>
<dbReference type="Pfam" id="PF01734">
    <property type="entry name" value="Patatin"/>
    <property type="match status" value="1"/>
</dbReference>
<feature type="domain" description="PNPLA" evidence="8">
    <location>
        <begin position="419"/>
        <end position="618"/>
    </location>
</feature>
<dbReference type="Pfam" id="PF07992">
    <property type="entry name" value="Pyr_redox_2"/>
    <property type="match status" value="1"/>
</dbReference>
<proteinExistence type="predicted"/>
<protein>
    <submittedName>
        <fullName evidence="9">FAD-dependent oxidoreductase</fullName>
    </submittedName>
</protein>
<dbReference type="GO" id="GO:0016651">
    <property type="term" value="F:oxidoreductase activity, acting on NAD(P)H"/>
    <property type="evidence" value="ECO:0007669"/>
    <property type="project" value="TreeGrafter"/>
</dbReference>
<keyword evidence="4" id="KW-0560">Oxidoreductase</keyword>
<dbReference type="PRINTS" id="PR00411">
    <property type="entry name" value="PNDRDTASEI"/>
</dbReference>
<dbReference type="GO" id="GO:0016787">
    <property type="term" value="F:hydrolase activity"/>
    <property type="evidence" value="ECO:0007669"/>
    <property type="project" value="UniProtKB-UniRule"/>
</dbReference>
<dbReference type="SUPFAM" id="SSF55424">
    <property type="entry name" value="FAD/NAD-linked reductases, dimerisation (C-terminal) domain"/>
    <property type="match status" value="1"/>
</dbReference>
<dbReference type="InterPro" id="IPR050446">
    <property type="entry name" value="FAD-oxidoreductase/Apoptosis"/>
</dbReference>
<feature type="short sequence motif" description="DGA/G" evidence="6">
    <location>
        <begin position="605"/>
        <end position="607"/>
    </location>
</feature>
<dbReference type="Gene3D" id="3.30.390.30">
    <property type="match status" value="1"/>
</dbReference>
<dbReference type="GO" id="GO:0005737">
    <property type="term" value="C:cytoplasm"/>
    <property type="evidence" value="ECO:0007669"/>
    <property type="project" value="TreeGrafter"/>
</dbReference>
<dbReference type="Gene3D" id="3.50.50.60">
    <property type="entry name" value="FAD/NAD(P)-binding domain"/>
    <property type="match status" value="2"/>
</dbReference>
<name>A0AAW7T8E2_BURVI</name>
<feature type="short sequence motif" description="GXGXXG" evidence="6">
    <location>
        <begin position="423"/>
        <end position="428"/>
    </location>
</feature>
<keyword evidence="6" id="KW-0378">Hydrolase</keyword>
<dbReference type="PANTHER" id="PTHR43557:SF2">
    <property type="entry name" value="RIESKE DOMAIN-CONTAINING PROTEIN-RELATED"/>
    <property type="match status" value="1"/>
</dbReference>
<dbReference type="SUPFAM" id="SSF51905">
    <property type="entry name" value="FAD/NAD(P)-binding domain"/>
    <property type="match status" value="1"/>
</dbReference>
<accession>A0AAW7T8E2</accession>
<evidence type="ECO:0000313" key="10">
    <source>
        <dbReference type="Proteomes" id="UP001171620"/>
    </source>
</evidence>
<dbReference type="PANTHER" id="PTHR43557">
    <property type="entry name" value="APOPTOSIS-INDUCING FACTOR 1"/>
    <property type="match status" value="1"/>
</dbReference>
<dbReference type="SUPFAM" id="SSF52151">
    <property type="entry name" value="FabD/lysophospholipase-like"/>
    <property type="match status" value="1"/>
</dbReference>
<sequence>MAEATEAKIDFVLVGGGLASARAAETLRREGATGSIMILSAEQTLPYHRPALSKRYLLGQADESQILVHPQRYYDEQEIDVRLGTRAASIDTASQVVRTASGLRIRYEKLLLATGAAPRRLVVPGASLPGIHALRCRSDCDAIRAAASKAKRAVVVGGSFLGMEVAISLLELGLEVTIIEASGRVMRHLESTTLSAFFLEYAQQRGARVMVDDPVVSFSGQGRVSEVQTASGLRIRCEMVVVSTGVEADTRFLEGSGIALEEGRITVDEQLRTNVPNVFAAGDVTTFYDPVFLRRRHIEHWDNAVKQGRLAAENMLERRVRYDQVSYFFCEVGDIAFNVLGAPEDGKEYVSRGSLRERSFALFYLEDNIPRALFSLGRSAGETRLAEELIQYRTNLRGQKRNLENPDFALDLLPPQTVLILQGGGALGAFECGVVKALEEDGVFPDIVAGISIGALNGAIVASNPRNAAGALEAFWSELEVRTSPFLPEHLRRTVTAMQILQFGVPKFFTPRWLSAPGAPWTPPWNWISFYDTSPMKELISRYVDFSALRESPVRLLVGAVNVLTAELEIFDSYVDELTADHILASGSLPPGFAWTFVDGKPYWDGGTVSNSPLDLVIDRCGPDGKRAFIVDLYSGQKPLPTNMMEIMARRDEIVYSERVRSDLRVRELTDAYRGLIDTILHELEPAARERIRHRPRYIQLMGDGAPMEVTRFVRKGQAGEPSSRDYDFSDVAIRANQAEGYALVKHALASSKRPSAGASGRTRPDAPREPGDSSDSVAGGCQIAPSGA</sequence>
<feature type="active site" description="Proton acceptor" evidence="6">
    <location>
        <position position="605"/>
    </location>
</feature>
<dbReference type="InterPro" id="IPR016035">
    <property type="entry name" value="Acyl_Trfase/lysoPLipase"/>
</dbReference>
<dbReference type="AlphaFoldDB" id="A0AAW7T8E2"/>
<dbReference type="InterPro" id="IPR023753">
    <property type="entry name" value="FAD/NAD-binding_dom"/>
</dbReference>
<evidence type="ECO:0000313" key="9">
    <source>
        <dbReference type="EMBL" id="MDN7799601.1"/>
    </source>
</evidence>
<evidence type="ECO:0000256" key="6">
    <source>
        <dbReference type="PROSITE-ProRule" id="PRU01161"/>
    </source>
</evidence>
<dbReference type="InterPro" id="IPR036188">
    <property type="entry name" value="FAD/NAD-bd_sf"/>
</dbReference>
<dbReference type="Gene3D" id="3.40.1090.10">
    <property type="entry name" value="Cytosolic phospholipase A2 catalytic domain"/>
    <property type="match status" value="2"/>
</dbReference>
<dbReference type="CDD" id="cd07209">
    <property type="entry name" value="Pat_hypo_Ecoli_Z1214_like"/>
    <property type="match status" value="1"/>
</dbReference>
<keyword evidence="5 6" id="KW-0443">Lipid metabolism</keyword>
<dbReference type="Pfam" id="PF12536">
    <property type="entry name" value="DUF3734"/>
    <property type="match status" value="1"/>
</dbReference>
<feature type="compositionally biased region" description="Basic and acidic residues" evidence="7">
    <location>
        <begin position="763"/>
        <end position="772"/>
    </location>
</feature>
<comment type="cofactor">
    <cofactor evidence="1">
        <name>FAD</name>
        <dbReference type="ChEBI" id="CHEBI:57692"/>
    </cofactor>
</comment>
<dbReference type="Proteomes" id="UP001171620">
    <property type="component" value="Unassembled WGS sequence"/>
</dbReference>
<dbReference type="PROSITE" id="PS51635">
    <property type="entry name" value="PNPLA"/>
    <property type="match status" value="1"/>
</dbReference>